<reference evidence="6" key="1">
    <citation type="submission" date="2018-06" db="EMBL/GenBank/DDBJ databases">
        <authorList>
            <person name="Zhirakovskaya E."/>
        </authorList>
    </citation>
    <scope>NUCLEOTIDE SEQUENCE</scope>
</reference>
<dbReference type="PROSITE" id="PS50929">
    <property type="entry name" value="ABC_TM1F"/>
    <property type="match status" value="1"/>
</dbReference>
<dbReference type="InterPro" id="IPR011527">
    <property type="entry name" value="ABC1_TM_dom"/>
</dbReference>
<feature type="transmembrane region" description="Helical" evidence="4">
    <location>
        <begin position="66"/>
        <end position="91"/>
    </location>
</feature>
<keyword evidence="2 4" id="KW-1133">Transmembrane helix</keyword>
<feature type="domain" description="ABC transmembrane type-1" evidence="5">
    <location>
        <begin position="30"/>
        <end position="94"/>
    </location>
</feature>
<dbReference type="AlphaFoldDB" id="A0A3B0TYW2"/>
<sequence length="94" mass="10873">MDKKVTGKAFDAKIFKRLMSFASKYKWQFIVSAISAILMSMVSVAKPILLQKIVVIYFENKDKEGLLNYSLLIVAFLVAEVILQFLFIYIVNWM</sequence>
<accession>A0A3B0TYW2</accession>
<dbReference type="InterPro" id="IPR036640">
    <property type="entry name" value="ABC1_TM_sf"/>
</dbReference>
<dbReference type="GO" id="GO:0140359">
    <property type="term" value="F:ABC-type transporter activity"/>
    <property type="evidence" value="ECO:0007669"/>
    <property type="project" value="InterPro"/>
</dbReference>
<keyword evidence="3 4" id="KW-0472">Membrane</keyword>
<dbReference type="GO" id="GO:0016020">
    <property type="term" value="C:membrane"/>
    <property type="evidence" value="ECO:0007669"/>
    <property type="project" value="InterPro"/>
</dbReference>
<gene>
    <name evidence="6" type="ORF">MNBD_BACTEROID04-710</name>
</gene>
<proteinExistence type="predicted"/>
<dbReference type="Gene3D" id="1.20.1560.10">
    <property type="entry name" value="ABC transporter type 1, transmembrane domain"/>
    <property type="match status" value="1"/>
</dbReference>
<evidence type="ECO:0000256" key="2">
    <source>
        <dbReference type="ARBA" id="ARBA00022989"/>
    </source>
</evidence>
<dbReference type="GO" id="GO:0005524">
    <property type="term" value="F:ATP binding"/>
    <property type="evidence" value="ECO:0007669"/>
    <property type="project" value="InterPro"/>
</dbReference>
<keyword evidence="1 4" id="KW-0812">Transmembrane</keyword>
<feature type="non-terminal residue" evidence="6">
    <location>
        <position position="94"/>
    </location>
</feature>
<feature type="transmembrane region" description="Helical" evidence="4">
    <location>
        <begin position="27"/>
        <end position="45"/>
    </location>
</feature>
<protein>
    <recommendedName>
        <fullName evidence="5">ABC transmembrane type-1 domain-containing protein</fullName>
    </recommendedName>
</protein>
<evidence type="ECO:0000313" key="6">
    <source>
        <dbReference type="EMBL" id="VAW23775.1"/>
    </source>
</evidence>
<evidence type="ECO:0000256" key="3">
    <source>
        <dbReference type="ARBA" id="ARBA00023136"/>
    </source>
</evidence>
<dbReference type="SUPFAM" id="SSF90123">
    <property type="entry name" value="ABC transporter transmembrane region"/>
    <property type="match status" value="1"/>
</dbReference>
<evidence type="ECO:0000259" key="5">
    <source>
        <dbReference type="PROSITE" id="PS50929"/>
    </source>
</evidence>
<name>A0A3B0TYW2_9ZZZZ</name>
<dbReference type="EMBL" id="UOER01000215">
    <property type="protein sequence ID" value="VAW23775.1"/>
    <property type="molecule type" value="Genomic_DNA"/>
</dbReference>
<evidence type="ECO:0000256" key="4">
    <source>
        <dbReference type="SAM" id="Phobius"/>
    </source>
</evidence>
<organism evidence="6">
    <name type="scientific">hydrothermal vent metagenome</name>
    <dbReference type="NCBI Taxonomy" id="652676"/>
    <lineage>
        <taxon>unclassified sequences</taxon>
        <taxon>metagenomes</taxon>
        <taxon>ecological metagenomes</taxon>
    </lineage>
</organism>
<evidence type="ECO:0000256" key="1">
    <source>
        <dbReference type="ARBA" id="ARBA00022692"/>
    </source>
</evidence>